<dbReference type="Proteomes" id="UP001500604">
    <property type="component" value="Unassembled WGS sequence"/>
</dbReference>
<evidence type="ECO:0000313" key="2">
    <source>
        <dbReference type="EMBL" id="GAA4652436.1"/>
    </source>
</evidence>
<organism evidence="2 3">
    <name type="scientific">Kistimonas scapharcae</name>
    <dbReference type="NCBI Taxonomy" id="1036133"/>
    <lineage>
        <taxon>Bacteria</taxon>
        <taxon>Pseudomonadati</taxon>
        <taxon>Pseudomonadota</taxon>
        <taxon>Gammaproteobacteria</taxon>
        <taxon>Oceanospirillales</taxon>
        <taxon>Endozoicomonadaceae</taxon>
        <taxon>Kistimonas</taxon>
    </lineage>
</organism>
<dbReference type="Pfam" id="PF14316">
    <property type="entry name" value="DUF4381"/>
    <property type="match status" value="1"/>
</dbReference>
<keyword evidence="1" id="KW-0812">Transmembrane</keyword>
<evidence type="ECO:0000256" key="1">
    <source>
        <dbReference type="SAM" id="Phobius"/>
    </source>
</evidence>
<name>A0ABP8V969_9GAMM</name>
<dbReference type="RefSeq" id="WP_345199005.1">
    <property type="nucleotide sequence ID" value="NZ_BAABFL010000475.1"/>
</dbReference>
<keyword evidence="3" id="KW-1185">Reference proteome</keyword>
<accession>A0ABP8V969</accession>
<sequence>MNPTDPLQQALEALRPNHLPDPVTWWPPAPGWWLAALIVLAGVGISAFLLYRHYARNRYRRAALQESQNIAAALENGEDSHAFVSDLNRLLKRVALSAWPRDTVAALHGNAWLDFLDKTSRSNDFTTGPGQVFGDERFAPGVHTLNQTEIDQLQRLVERWIRKHHV</sequence>
<keyword evidence="1" id="KW-0472">Membrane</keyword>
<gene>
    <name evidence="2" type="ORF">GCM10023116_47200</name>
</gene>
<reference evidence="3" key="1">
    <citation type="journal article" date="2019" name="Int. J. Syst. Evol. Microbiol.">
        <title>The Global Catalogue of Microorganisms (GCM) 10K type strain sequencing project: providing services to taxonomists for standard genome sequencing and annotation.</title>
        <authorList>
            <consortium name="The Broad Institute Genomics Platform"/>
            <consortium name="The Broad Institute Genome Sequencing Center for Infectious Disease"/>
            <person name="Wu L."/>
            <person name="Ma J."/>
        </authorList>
    </citation>
    <scope>NUCLEOTIDE SEQUENCE [LARGE SCALE GENOMIC DNA]</scope>
    <source>
        <strain evidence="3">JCM 17805</strain>
    </source>
</reference>
<comment type="caution">
    <text evidence="2">The sequence shown here is derived from an EMBL/GenBank/DDBJ whole genome shotgun (WGS) entry which is preliminary data.</text>
</comment>
<proteinExistence type="predicted"/>
<dbReference type="EMBL" id="BAABFL010000475">
    <property type="protein sequence ID" value="GAA4652436.1"/>
    <property type="molecule type" value="Genomic_DNA"/>
</dbReference>
<protein>
    <submittedName>
        <fullName evidence="2">DUF4381 domain-containing protein</fullName>
    </submittedName>
</protein>
<evidence type="ECO:0000313" key="3">
    <source>
        <dbReference type="Proteomes" id="UP001500604"/>
    </source>
</evidence>
<dbReference type="InterPro" id="IPR025489">
    <property type="entry name" value="DUF4381"/>
</dbReference>
<keyword evidence="1" id="KW-1133">Transmembrane helix</keyword>
<feature type="transmembrane region" description="Helical" evidence="1">
    <location>
        <begin position="32"/>
        <end position="51"/>
    </location>
</feature>